<dbReference type="CDD" id="cd00082">
    <property type="entry name" value="HisKA"/>
    <property type="match status" value="1"/>
</dbReference>
<evidence type="ECO:0000256" key="8">
    <source>
        <dbReference type="ARBA" id="ARBA00023012"/>
    </source>
</evidence>
<comment type="caution">
    <text evidence="11">The sequence shown here is derived from an EMBL/GenBank/DDBJ whole genome shotgun (WGS) entry which is preliminary data.</text>
</comment>
<evidence type="ECO:0000256" key="3">
    <source>
        <dbReference type="ARBA" id="ARBA00022553"/>
    </source>
</evidence>
<dbReference type="SMART" id="SM00388">
    <property type="entry name" value="HisKA"/>
    <property type="match status" value="1"/>
</dbReference>
<evidence type="ECO:0000313" key="11">
    <source>
        <dbReference type="EMBL" id="MDG0793436.1"/>
    </source>
</evidence>
<dbReference type="GO" id="GO:0000155">
    <property type="term" value="F:phosphorelay sensor kinase activity"/>
    <property type="evidence" value="ECO:0007669"/>
    <property type="project" value="InterPro"/>
</dbReference>
<keyword evidence="6" id="KW-0418">Kinase</keyword>
<dbReference type="PANTHER" id="PTHR43047">
    <property type="entry name" value="TWO-COMPONENT HISTIDINE PROTEIN KINASE"/>
    <property type="match status" value="1"/>
</dbReference>
<dbReference type="FunFam" id="1.10.287.130:FF:000002">
    <property type="entry name" value="Two-component osmosensing histidine kinase"/>
    <property type="match status" value="1"/>
</dbReference>
<dbReference type="Pfam" id="PF00512">
    <property type="entry name" value="HisKA"/>
    <property type="match status" value="1"/>
</dbReference>
<evidence type="ECO:0000313" key="12">
    <source>
        <dbReference type="Proteomes" id="UP001153387"/>
    </source>
</evidence>
<dbReference type="InterPro" id="IPR003661">
    <property type="entry name" value="HisK_dim/P_dom"/>
</dbReference>
<dbReference type="PROSITE" id="PS50109">
    <property type="entry name" value="HIS_KIN"/>
    <property type="match status" value="1"/>
</dbReference>
<protein>
    <recommendedName>
        <fullName evidence="2">histidine kinase</fullName>
        <ecNumber evidence="2">2.7.13.3</ecNumber>
    </recommendedName>
</protein>
<keyword evidence="4" id="KW-0808">Transferase</keyword>
<comment type="catalytic activity">
    <reaction evidence="1">
        <text>ATP + protein L-histidine = ADP + protein N-phospho-L-histidine.</text>
        <dbReference type="EC" id="2.7.13.3"/>
    </reaction>
</comment>
<dbReference type="Pfam" id="PF00989">
    <property type="entry name" value="PAS"/>
    <property type="match status" value="1"/>
</dbReference>
<evidence type="ECO:0000256" key="4">
    <source>
        <dbReference type="ARBA" id="ARBA00022679"/>
    </source>
</evidence>
<dbReference type="AlphaFoldDB" id="A0A9X4KK71"/>
<dbReference type="InterPro" id="IPR013767">
    <property type="entry name" value="PAS_fold"/>
</dbReference>
<feature type="domain" description="Histidine kinase" evidence="9">
    <location>
        <begin position="149"/>
        <end position="218"/>
    </location>
</feature>
<dbReference type="SUPFAM" id="SSF47384">
    <property type="entry name" value="Homodimeric domain of signal transducing histidine kinase"/>
    <property type="match status" value="1"/>
</dbReference>
<organism evidence="11 12">
    <name type="scientific">Cohnella ginsengisoli</name>
    <dbReference type="NCBI Taxonomy" id="425004"/>
    <lineage>
        <taxon>Bacteria</taxon>
        <taxon>Bacillati</taxon>
        <taxon>Bacillota</taxon>
        <taxon>Bacilli</taxon>
        <taxon>Bacillales</taxon>
        <taxon>Paenibacillaceae</taxon>
        <taxon>Cohnella</taxon>
    </lineage>
</organism>
<evidence type="ECO:0000256" key="5">
    <source>
        <dbReference type="ARBA" id="ARBA00022741"/>
    </source>
</evidence>
<dbReference type="SUPFAM" id="SSF55785">
    <property type="entry name" value="PYP-like sensor domain (PAS domain)"/>
    <property type="match status" value="1"/>
</dbReference>
<evidence type="ECO:0000256" key="7">
    <source>
        <dbReference type="ARBA" id="ARBA00022840"/>
    </source>
</evidence>
<keyword evidence="8" id="KW-0902">Two-component regulatory system</keyword>
<dbReference type="Gene3D" id="1.10.287.130">
    <property type="match status" value="1"/>
</dbReference>
<name>A0A9X4KK71_9BACL</name>
<reference evidence="11 12" key="1">
    <citation type="submission" date="2022-10" db="EMBL/GenBank/DDBJ databases">
        <title>Comparative genomic analysis of Cohnella hashimotonis sp. nov., isolated from the International Space Station.</title>
        <authorList>
            <person name="Simpson A."/>
            <person name="Venkateswaran K."/>
        </authorList>
    </citation>
    <scope>NUCLEOTIDE SEQUENCE [LARGE SCALE GENOMIC DNA]</scope>
    <source>
        <strain evidence="11 12">DSM 18997</strain>
    </source>
</reference>
<accession>A0A9X4KK71</accession>
<keyword evidence="12" id="KW-1185">Reference proteome</keyword>
<gene>
    <name evidence="11" type="ORF">OMP38_23295</name>
</gene>
<feature type="domain" description="PAS" evidence="10">
    <location>
        <begin position="15"/>
        <end position="68"/>
    </location>
</feature>
<dbReference type="RefSeq" id="WP_277567215.1">
    <property type="nucleotide sequence ID" value="NZ_JAPDHZ010000004.1"/>
</dbReference>
<evidence type="ECO:0000256" key="6">
    <source>
        <dbReference type="ARBA" id="ARBA00022777"/>
    </source>
</evidence>
<evidence type="ECO:0000259" key="9">
    <source>
        <dbReference type="PROSITE" id="PS50109"/>
    </source>
</evidence>
<dbReference type="CDD" id="cd00130">
    <property type="entry name" value="PAS"/>
    <property type="match status" value="1"/>
</dbReference>
<evidence type="ECO:0000256" key="1">
    <source>
        <dbReference type="ARBA" id="ARBA00000085"/>
    </source>
</evidence>
<dbReference type="PANTHER" id="PTHR43047:SF64">
    <property type="entry name" value="HISTIDINE KINASE CONTAINING CHEY-HOMOLOGOUS RECEIVER DOMAIN AND PAS DOMAIN-RELATED"/>
    <property type="match status" value="1"/>
</dbReference>
<dbReference type="InterPro" id="IPR000014">
    <property type="entry name" value="PAS"/>
</dbReference>
<evidence type="ECO:0000256" key="2">
    <source>
        <dbReference type="ARBA" id="ARBA00012438"/>
    </source>
</evidence>
<keyword evidence="7" id="KW-0067">ATP-binding</keyword>
<dbReference type="Gene3D" id="3.30.450.20">
    <property type="entry name" value="PAS domain"/>
    <property type="match status" value="1"/>
</dbReference>
<keyword evidence="3" id="KW-0597">Phosphoprotein</keyword>
<dbReference type="EC" id="2.7.13.3" evidence="2"/>
<dbReference type="InterPro" id="IPR035965">
    <property type="entry name" value="PAS-like_dom_sf"/>
</dbReference>
<dbReference type="PROSITE" id="PS50112">
    <property type="entry name" value="PAS"/>
    <property type="match status" value="1"/>
</dbReference>
<proteinExistence type="predicted"/>
<dbReference type="EMBL" id="JAPDHZ010000004">
    <property type="protein sequence ID" value="MDG0793436.1"/>
    <property type="molecule type" value="Genomic_DNA"/>
</dbReference>
<dbReference type="NCBIfam" id="TIGR00229">
    <property type="entry name" value="sensory_box"/>
    <property type="match status" value="1"/>
</dbReference>
<dbReference type="Proteomes" id="UP001153387">
    <property type="component" value="Unassembled WGS sequence"/>
</dbReference>
<dbReference type="SMART" id="SM00091">
    <property type="entry name" value="PAS"/>
    <property type="match status" value="1"/>
</dbReference>
<dbReference type="GO" id="GO:0005524">
    <property type="term" value="F:ATP binding"/>
    <property type="evidence" value="ECO:0007669"/>
    <property type="project" value="UniProtKB-KW"/>
</dbReference>
<dbReference type="InterPro" id="IPR005467">
    <property type="entry name" value="His_kinase_dom"/>
</dbReference>
<evidence type="ECO:0000259" key="10">
    <source>
        <dbReference type="PROSITE" id="PS50112"/>
    </source>
</evidence>
<keyword evidence="5" id="KW-0547">Nucleotide-binding</keyword>
<dbReference type="InterPro" id="IPR036097">
    <property type="entry name" value="HisK_dim/P_sf"/>
</dbReference>
<sequence>MNRLRAREGERPAKPESQARVVTDTSIDAMLVLDASGVILEANPASARMFGYDKGELNGLNVSLLLPSAVGADEPLAPPFGKLLGVESRRKNGTSFPAEIHWGSDADQSGLLACTVRDITSRKQAERSLIEAKEAAERTSRARMEFLTYMSHEVRTPLNGVIGVLDLLRESGLTSEQSELAEVMANNGDMLMQIVNDVLDLSRIEAGRMELEQELFLLGGLSGSGREAVHGPNTRKTARLYGCRRA</sequence>